<dbReference type="PANTHER" id="PTHR34501">
    <property type="entry name" value="PROTEIN YDDL-RELATED"/>
    <property type="match status" value="1"/>
</dbReference>
<dbReference type="SUPFAM" id="SSF56935">
    <property type="entry name" value="Porins"/>
    <property type="match status" value="1"/>
</dbReference>
<dbReference type="PRINTS" id="PR00182">
    <property type="entry name" value="ECOLNEIPORIN"/>
</dbReference>
<dbReference type="GO" id="GO:0015288">
    <property type="term" value="F:porin activity"/>
    <property type="evidence" value="ECO:0007669"/>
    <property type="project" value="UniProtKB-KW"/>
</dbReference>
<comment type="subcellular location">
    <subcellularLocation>
        <location evidence="1">Cell outer membrane</location>
        <topology evidence="1">Multi-pass membrane protein</topology>
    </subcellularLocation>
</comment>
<feature type="chain" id="PRO_5015499823" evidence="11">
    <location>
        <begin position="26"/>
        <end position="405"/>
    </location>
</feature>
<dbReference type="GO" id="GO:0046930">
    <property type="term" value="C:pore complex"/>
    <property type="evidence" value="ECO:0007669"/>
    <property type="project" value="UniProtKB-KW"/>
</dbReference>
<comment type="subunit">
    <text evidence="2">Homotrimer.</text>
</comment>
<reference evidence="13 14" key="1">
    <citation type="submission" date="2018-02" db="EMBL/GenBank/DDBJ databases">
        <title>Draft genome sequencing of Burkholderia cepacia Y14-15.</title>
        <authorList>
            <person name="Zheng B.-X."/>
        </authorList>
    </citation>
    <scope>NUCLEOTIDE SEQUENCE [LARGE SCALE GENOMIC DNA]</scope>
    <source>
        <strain evidence="13 14">Y14-15</strain>
    </source>
</reference>
<sequence length="405" mass="42227">MKDLTTPRRIAAAVAALAVTQGAHALSSVTLYGDVDTGITYTNNVQTTGADGAVRGGHAWQMTGGASAPSRIGLTGSEDIGGGTAVTFKLENSFWMNNGSLLQIDTLFNQNAWVGLSNDRYGTLTVGRQFDSYTTTLAPYASSVPWATLFGAHIGDVDNLNAALNLNSAVQYASPVMAGFSFSGTFSFGGVAGDFSRQRGWALAASYNNAPFSFGVGALDLNHPLDAALGGARGYIGDFACSNPAAMYCKLQDARALKAIGVGGSYAIGPATVGVVYTHTTLDDSRYFADAAHPHGADARFDIVEVNTTFSVTPAFMLGAAYIYNSMKTDANGSPKFHQVNLGMTYNLSKRTSLYTVGIFQKAAGRGIGIDPATGGAANYAQIPNLPNATGSRQLSVTVGVKHNF</sequence>
<evidence type="ECO:0000259" key="12">
    <source>
        <dbReference type="Pfam" id="PF13609"/>
    </source>
</evidence>
<evidence type="ECO:0000256" key="3">
    <source>
        <dbReference type="ARBA" id="ARBA00022448"/>
    </source>
</evidence>
<accession>A0A2S8IPW0</accession>
<evidence type="ECO:0000256" key="7">
    <source>
        <dbReference type="ARBA" id="ARBA00023065"/>
    </source>
</evidence>
<dbReference type="RefSeq" id="WP_105391683.1">
    <property type="nucleotide sequence ID" value="NZ_PUIQ01000024.1"/>
</dbReference>
<evidence type="ECO:0000256" key="9">
    <source>
        <dbReference type="ARBA" id="ARBA00023136"/>
    </source>
</evidence>
<dbReference type="Gene3D" id="2.40.160.10">
    <property type="entry name" value="Porin"/>
    <property type="match status" value="1"/>
</dbReference>
<evidence type="ECO:0000256" key="10">
    <source>
        <dbReference type="ARBA" id="ARBA00023237"/>
    </source>
</evidence>
<dbReference type="GO" id="GO:0009279">
    <property type="term" value="C:cell outer membrane"/>
    <property type="evidence" value="ECO:0007669"/>
    <property type="project" value="UniProtKB-SubCell"/>
</dbReference>
<dbReference type="Pfam" id="PF13609">
    <property type="entry name" value="Porin_4"/>
    <property type="match status" value="1"/>
</dbReference>
<feature type="domain" description="Porin" evidence="12">
    <location>
        <begin position="12"/>
        <end position="356"/>
    </location>
</feature>
<dbReference type="InterPro" id="IPR001702">
    <property type="entry name" value="Porin_Gram-ve"/>
</dbReference>
<name>A0A2S8IPW0_BURCE</name>
<evidence type="ECO:0000256" key="1">
    <source>
        <dbReference type="ARBA" id="ARBA00004571"/>
    </source>
</evidence>
<evidence type="ECO:0000256" key="6">
    <source>
        <dbReference type="ARBA" id="ARBA00022729"/>
    </source>
</evidence>
<organism evidence="13 14">
    <name type="scientific">Burkholderia cepacia</name>
    <name type="common">Pseudomonas cepacia</name>
    <dbReference type="NCBI Taxonomy" id="292"/>
    <lineage>
        <taxon>Bacteria</taxon>
        <taxon>Pseudomonadati</taxon>
        <taxon>Pseudomonadota</taxon>
        <taxon>Betaproteobacteria</taxon>
        <taxon>Burkholderiales</taxon>
        <taxon>Burkholderiaceae</taxon>
        <taxon>Burkholderia</taxon>
        <taxon>Burkholderia cepacia complex</taxon>
    </lineage>
</organism>
<dbReference type="PANTHER" id="PTHR34501:SF9">
    <property type="entry name" value="MAJOR OUTER MEMBRANE PROTEIN P.IA"/>
    <property type="match status" value="1"/>
</dbReference>
<gene>
    <name evidence="13" type="ORF">C5615_19605</name>
</gene>
<proteinExistence type="predicted"/>
<dbReference type="EMBL" id="PUIQ01000024">
    <property type="protein sequence ID" value="PQP16442.1"/>
    <property type="molecule type" value="Genomic_DNA"/>
</dbReference>
<evidence type="ECO:0000313" key="13">
    <source>
        <dbReference type="EMBL" id="PQP16442.1"/>
    </source>
</evidence>
<evidence type="ECO:0000256" key="5">
    <source>
        <dbReference type="ARBA" id="ARBA00022692"/>
    </source>
</evidence>
<protein>
    <submittedName>
        <fullName evidence="13">Porin</fullName>
    </submittedName>
</protein>
<dbReference type="CDD" id="cd00342">
    <property type="entry name" value="gram_neg_porins"/>
    <property type="match status" value="1"/>
</dbReference>
<comment type="caution">
    <text evidence="13">The sequence shown here is derived from an EMBL/GenBank/DDBJ whole genome shotgun (WGS) entry which is preliminary data.</text>
</comment>
<keyword evidence="4" id="KW-1134">Transmembrane beta strand</keyword>
<evidence type="ECO:0000256" key="11">
    <source>
        <dbReference type="SAM" id="SignalP"/>
    </source>
</evidence>
<evidence type="ECO:0000256" key="4">
    <source>
        <dbReference type="ARBA" id="ARBA00022452"/>
    </source>
</evidence>
<dbReference type="InterPro" id="IPR023614">
    <property type="entry name" value="Porin_dom_sf"/>
</dbReference>
<dbReference type="AlphaFoldDB" id="A0A2S8IPW0"/>
<keyword evidence="6 11" id="KW-0732">Signal</keyword>
<keyword evidence="7" id="KW-0406">Ion transport</keyword>
<evidence type="ECO:0000256" key="8">
    <source>
        <dbReference type="ARBA" id="ARBA00023114"/>
    </source>
</evidence>
<keyword evidence="3" id="KW-0813">Transport</keyword>
<keyword evidence="9" id="KW-0472">Membrane</keyword>
<keyword evidence="10" id="KW-0998">Cell outer membrane</keyword>
<evidence type="ECO:0000313" key="14">
    <source>
        <dbReference type="Proteomes" id="UP000238206"/>
    </source>
</evidence>
<dbReference type="Proteomes" id="UP000238206">
    <property type="component" value="Unassembled WGS sequence"/>
</dbReference>
<dbReference type="PRINTS" id="PR00184">
    <property type="entry name" value="NEISSPPORIN"/>
</dbReference>
<dbReference type="InterPro" id="IPR033900">
    <property type="entry name" value="Gram_neg_porin_domain"/>
</dbReference>
<feature type="signal peptide" evidence="11">
    <location>
        <begin position="1"/>
        <end position="25"/>
    </location>
</feature>
<keyword evidence="5" id="KW-0812">Transmembrane</keyword>
<dbReference type="InterPro" id="IPR050298">
    <property type="entry name" value="Gram-neg_bact_OMP"/>
</dbReference>
<dbReference type="GO" id="GO:0034220">
    <property type="term" value="P:monoatomic ion transmembrane transport"/>
    <property type="evidence" value="ECO:0007669"/>
    <property type="project" value="InterPro"/>
</dbReference>
<dbReference type="InterPro" id="IPR002299">
    <property type="entry name" value="Porin_Neis"/>
</dbReference>
<evidence type="ECO:0000256" key="2">
    <source>
        <dbReference type="ARBA" id="ARBA00011233"/>
    </source>
</evidence>
<keyword evidence="8" id="KW-0626">Porin</keyword>